<dbReference type="OrthoDB" id="9808398at2"/>
<name>Q0A630_ALKEH</name>
<dbReference type="eggNOG" id="ENOG5033Z5U">
    <property type="taxonomic scope" value="Bacteria"/>
</dbReference>
<accession>Q0A630</accession>
<evidence type="ECO:0000313" key="2">
    <source>
        <dbReference type="Proteomes" id="UP000001962"/>
    </source>
</evidence>
<dbReference type="EMBL" id="CP000453">
    <property type="protein sequence ID" value="ABI57707.1"/>
    <property type="molecule type" value="Genomic_DNA"/>
</dbReference>
<evidence type="ECO:0008006" key="3">
    <source>
        <dbReference type="Google" id="ProtNLM"/>
    </source>
</evidence>
<evidence type="ECO:0000313" key="1">
    <source>
        <dbReference type="EMBL" id="ABI57707.1"/>
    </source>
</evidence>
<dbReference type="Proteomes" id="UP000001962">
    <property type="component" value="Chromosome"/>
</dbReference>
<dbReference type="RefSeq" id="WP_011630100.1">
    <property type="nucleotide sequence ID" value="NC_008340.1"/>
</dbReference>
<sequence length="439" mass="48170">MPETGFTAYRELERRLQRCHGAHYAHYPHAMMTLDRELRNVLVQRPWLAERNLARYARQALVRALYGRVQDHALARHPPGQGRPTWLVELRKFPALRRALDRSRDAGVHWVPMGERPRSPWALLRPEAVSVDAMISGYPMKRCFARLRRRGVTPLLEDPAFMARLEHLARAGLENATRHLRAMNVTAVITTGDAGPAPRLLCAAARRLGIPYLVVCHGYLQDPNLVSVCPVHADALLVWSAAQQRQLRTVLPPDQADRVHYFGNPCADGRRGTGTGDAVLIALEPQEAMAAAPRQAELLSRLVTQLQAAGRRVVVRPHPKSRACAQTRRLIQDWGCEASRGTLERDLDEAAAVVGANTSVLFEAATRGVPAFQVAELARLTIEGARRRPLAELPAAVAQPAGTGPDTAPPPGAAACARGLIELIRHHGARAPGERAAHG</sequence>
<dbReference type="KEGG" id="aeh:Mlg_2367"/>
<proteinExistence type="predicted"/>
<dbReference type="HOGENOM" id="CLU_658674_0_0_6"/>
<dbReference type="AlphaFoldDB" id="Q0A630"/>
<organism evidence="1 2">
    <name type="scientific">Alkalilimnicola ehrlichii (strain ATCC BAA-1101 / DSM 17681 / MLHE-1)</name>
    <dbReference type="NCBI Taxonomy" id="187272"/>
    <lineage>
        <taxon>Bacteria</taxon>
        <taxon>Pseudomonadati</taxon>
        <taxon>Pseudomonadota</taxon>
        <taxon>Gammaproteobacteria</taxon>
        <taxon>Chromatiales</taxon>
        <taxon>Ectothiorhodospiraceae</taxon>
        <taxon>Alkalilimnicola</taxon>
    </lineage>
</organism>
<protein>
    <recommendedName>
        <fullName evidence="3">UDP-N-acetylglucosamine 2-epimerase domain-containing protein</fullName>
    </recommendedName>
</protein>
<gene>
    <name evidence="1" type="ordered locus">Mlg_2367</name>
</gene>
<keyword evidence="2" id="KW-1185">Reference proteome</keyword>
<dbReference type="SUPFAM" id="SSF53756">
    <property type="entry name" value="UDP-Glycosyltransferase/glycogen phosphorylase"/>
    <property type="match status" value="1"/>
</dbReference>
<reference evidence="2" key="1">
    <citation type="submission" date="2006-08" db="EMBL/GenBank/DDBJ databases">
        <title>Complete sequence of Alkalilimnicola ehrilichei MLHE-1.</title>
        <authorList>
            <person name="Copeland A."/>
            <person name="Lucas S."/>
            <person name="Lapidus A."/>
            <person name="Barry K."/>
            <person name="Detter J.C."/>
            <person name="Glavina del Rio T."/>
            <person name="Hammon N."/>
            <person name="Israni S."/>
            <person name="Dalin E."/>
            <person name="Tice H."/>
            <person name="Pitluck S."/>
            <person name="Sims D."/>
            <person name="Brettin T."/>
            <person name="Bruce D."/>
            <person name="Han C."/>
            <person name="Tapia R."/>
            <person name="Gilna P."/>
            <person name="Schmutz J."/>
            <person name="Larimer F."/>
            <person name="Land M."/>
            <person name="Hauser L."/>
            <person name="Kyrpides N."/>
            <person name="Mikhailova N."/>
            <person name="Oremland R.S."/>
            <person name="Hoeft S.E."/>
            <person name="Switzer-Blum J."/>
            <person name="Kulp T."/>
            <person name="King G."/>
            <person name="Tabita R."/>
            <person name="Witte B."/>
            <person name="Santini J.M."/>
            <person name="Basu P."/>
            <person name="Hollibaugh J.T."/>
            <person name="Xie G."/>
            <person name="Stolz J.F."/>
            <person name="Richardson P."/>
        </authorList>
    </citation>
    <scope>NUCLEOTIDE SEQUENCE [LARGE SCALE GENOMIC DNA]</scope>
    <source>
        <strain evidence="2">ATCC BAA-1101 / DSM 17681 / MLHE-1</strain>
    </source>
</reference>